<keyword evidence="6" id="KW-0732">Signal</keyword>
<gene>
    <name evidence="7" type="ORF">MAR_034484</name>
</gene>
<evidence type="ECO:0000256" key="3">
    <source>
        <dbReference type="ARBA" id="ARBA00022989"/>
    </source>
</evidence>
<evidence type="ECO:0000256" key="1">
    <source>
        <dbReference type="ARBA" id="ARBA00004370"/>
    </source>
</evidence>
<dbReference type="EMBL" id="CP111028">
    <property type="protein sequence ID" value="WAR31942.1"/>
    <property type="molecule type" value="Genomic_DNA"/>
</dbReference>
<evidence type="ECO:0000313" key="7">
    <source>
        <dbReference type="EMBL" id="WAR31942.1"/>
    </source>
</evidence>
<keyword evidence="2 5" id="KW-0812">Transmembrane</keyword>
<name>A0ABY7GC19_MYAAR</name>
<proteinExistence type="predicted"/>
<reference evidence="7" key="1">
    <citation type="submission" date="2022-11" db="EMBL/GenBank/DDBJ databases">
        <title>Centuries of genome instability and evolution in soft-shell clam transmissible cancer (bioRxiv).</title>
        <authorList>
            <person name="Hart S.F.M."/>
            <person name="Yonemitsu M.A."/>
            <person name="Giersch R.M."/>
            <person name="Beal B.F."/>
            <person name="Arriagada G."/>
            <person name="Davis B.W."/>
            <person name="Ostrander E.A."/>
            <person name="Goff S.P."/>
            <person name="Metzger M.J."/>
        </authorList>
    </citation>
    <scope>NUCLEOTIDE SEQUENCE</scope>
    <source>
        <strain evidence="7">MELC-2E11</strain>
        <tissue evidence="7">Siphon/mantle</tissue>
    </source>
</reference>
<dbReference type="Pfam" id="PF04145">
    <property type="entry name" value="Ctr"/>
    <property type="match status" value="1"/>
</dbReference>
<organism evidence="7 8">
    <name type="scientific">Mya arenaria</name>
    <name type="common">Soft-shell clam</name>
    <dbReference type="NCBI Taxonomy" id="6604"/>
    <lineage>
        <taxon>Eukaryota</taxon>
        <taxon>Metazoa</taxon>
        <taxon>Spiralia</taxon>
        <taxon>Lophotrochozoa</taxon>
        <taxon>Mollusca</taxon>
        <taxon>Bivalvia</taxon>
        <taxon>Autobranchia</taxon>
        <taxon>Heteroconchia</taxon>
        <taxon>Euheterodonta</taxon>
        <taxon>Imparidentia</taxon>
        <taxon>Neoheterodontei</taxon>
        <taxon>Myida</taxon>
        <taxon>Myoidea</taxon>
        <taxon>Myidae</taxon>
        <taxon>Mya</taxon>
    </lineage>
</organism>
<evidence type="ECO:0000313" key="8">
    <source>
        <dbReference type="Proteomes" id="UP001164746"/>
    </source>
</evidence>
<sequence length="528" mass="56491">MKSKLLMGLAVLQAVTLVMSVATKTSTSMEMTTGTIMGDMVTPVGGHTNSGVGVKTSTPSGILSSSEHMGGLPGMDMTSKKTSSGNMDMGGKGNIDMGGMENMGSTKKMNMNGIGNMNMTGVENMNMSGMANMNMSGMGHINMSGMDHMNMSGMANMNMSGMANMNMSGMANMNMSGMANMNMSGMVHMNISGMANMNMHEMGNMSGKGNMSGMGHMNMSGMGHMNMSGMGHMNMHEMGNMSGKGNMSGMGHMNMSGMGHMNMSGMGHMNMHEMGNMSGKGNMSGMGHMNMSGMGHMNMSGMGHMNMSGMGHMNMNGMGHMNMGGMGHMNMGGMGHMNMGGMGHMNMGGMGHMGMMDPSKKGCNMMGMLKYVSCHSLYLLGYRLLLIGPWRMTPQDMVAACVVLLAFAAVFEAWKMLRQKLKRLEMSRLGPKPSAVAIKGVTKNQTAWVTFYKMGVREAASSMFGINHMSQSCMHVVQVIVSYIIMLAFMNFNVWICISIVLGSGLGYFLFGWTRSSVSDTEDHHAEK</sequence>
<dbReference type="PANTHER" id="PTHR12483:SF115">
    <property type="entry name" value="COPPER TRANSPORT PROTEIN"/>
    <property type="match status" value="1"/>
</dbReference>
<feature type="transmembrane region" description="Helical" evidence="5">
    <location>
        <begin position="397"/>
        <end position="417"/>
    </location>
</feature>
<keyword evidence="3 5" id="KW-1133">Transmembrane helix</keyword>
<evidence type="ECO:0000256" key="6">
    <source>
        <dbReference type="SAM" id="SignalP"/>
    </source>
</evidence>
<keyword evidence="4 5" id="KW-0472">Membrane</keyword>
<comment type="subcellular location">
    <subcellularLocation>
        <location evidence="1">Membrane</location>
    </subcellularLocation>
</comment>
<accession>A0ABY7GC19</accession>
<dbReference type="PANTHER" id="PTHR12483">
    <property type="entry name" value="SOLUTE CARRIER FAMILY 31 COPPER TRANSPORTERS"/>
    <property type="match status" value="1"/>
</dbReference>
<feature type="signal peptide" evidence="6">
    <location>
        <begin position="1"/>
        <end position="20"/>
    </location>
</feature>
<protein>
    <submittedName>
        <fullName evidence="7">COPT1-like protein</fullName>
    </submittedName>
</protein>
<feature type="transmembrane region" description="Helical" evidence="5">
    <location>
        <begin position="492"/>
        <end position="511"/>
    </location>
</feature>
<evidence type="ECO:0000256" key="2">
    <source>
        <dbReference type="ARBA" id="ARBA00022692"/>
    </source>
</evidence>
<evidence type="ECO:0000256" key="4">
    <source>
        <dbReference type="ARBA" id="ARBA00023136"/>
    </source>
</evidence>
<dbReference type="InterPro" id="IPR007274">
    <property type="entry name" value="Cop_transporter"/>
</dbReference>
<feature type="chain" id="PRO_5045150849" evidence="6">
    <location>
        <begin position="21"/>
        <end position="528"/>
    </location>
</feature>
<keyword evidence="8" id="KW-1185">Reference proteome</keyword>
<dbReference type="Proteomes" id="UP001164746">
    <property type="component" value="Chromosome 17"/>
</dbReference>
<evidence type="ECO:0000256" key="5">
    <source>
        <dbReference type="SAM" id="Phobius"/>
    </source>
</evidence>